<comment type="similarity">
    <text evidence="2">Belongs to the IQD family.</text>
</comment>
<comment type="subunit">
    <text evidence="3">Binds to multiple calmodulin (CaM) in the presence of Ca(2+) and CaM-like proteins.</text>
</comment>
<proteinExistence type="inferred from homology"/>
<dbReference type="Proteomes" id="UP000594263">
    <property type="component" value="Unplaced"/>
</dbReference>
<dbReference type="Pfam" id="PF00612">
    <property type="entry name" value="IQ"/>
    <property type="match status" value="3"/>
</dbReference>
<dbReference type="Gene3D" id="1.20.5.190">
    <property type="match status" value="1"/>
</dbReference>
<feature type="region of interest" description="Disordered" evidence="4">
    <location>
        <begin position="1"/>
        <end position="30"/>
    </location>
</feature>
<sequence>MGKSPAKWIKSVLTGKKAPRQNVAKGKEKAAHDGEVLVAAKATERDLAAATIASHLSDDDRSLEKLELEHTVDETSPQNGKIHVSEHEAALLSDALDGPERREEDQAAIKVQASFRGYLARRAYLALKGIIRLQALIRGHLVRRQAASTIHCMLGIVKLQAHVRGQRVRLSDIGLEVQGKVILETIWGSKLVNTRERNCIRDKNMSINGFGLKFFALSPGPLNIQYDTIDPNSVTSWLDRWSASHFWKPAPVSRKPNGSIPLDQNQGPQDVKNETSRATRNRKVPSGRVDNGSMRSSFEVERSRRTFRKPLSRSVDVSEPEAALSELEKVKRSLRKVHESTIPTAIEEDKPKQSVENTSAVSVQDVSEQTKIIAPAKITEDPYETMPTLVDVETSPEQPRFGASDSLPNNETNVHIKPMDAVGEYMNIHIEDEGSNVKQDALNNENQKPSVKGSSPAKHESAQNGSNKQPKVPSYMAATKSAKAKMRDQDLLVFEQEALEKTPTSTRRQSLPSATGTKVSSSSRIQKLTQSNEKGKNKSAKPVSAPKDATGKADWRR</sequence>
<dbReference type="GO" id="GO:0005516">
    <property type="term" value="F:calmodulin binding"/>
    <property type="evidence" value="ECO:0007669"/>
    <property type="project" value="UniProtKB-KW"/>
</dbReference>
<evidence type="ECO:0000259" key="5">
    <source>
        <dbReference type="Pfam" id="PF13178"/>
    </source>
</evidence>
<feature type="region of interest" description="Disordered" evidence="4">
    <location>
        <begin position="444"/>
        <end position="557"/>
    </location>
</feature>
<feature type="compositionally biased region" description="Polar residues" evidence="4">
    <location>
        <begin position="444"/>
        <end position="453"/>
    </location>
</feature>
<keyword evidence="1" id="KW-0112">Calmodulin-binding</keyword>
<dbReference type="PANTHER" id="PTHR32295:SF281">
    <property type="entry name" value="PROTEIN IQ-DOMAIN 31"/>
    <property type="match status" value="1"/>
</dbReference>
<evidence type="ECO:0000313" key="7">
    <source>
        <dbReference type="Proteomes" id="UP000594263"/>
    </source>
</evidence>
<evidence type="ECO:0000256" key="2">
    <source>
        <dbReference type="ARBA" id="ARBA00024341"/>
    </source>
</evidence>
<keyword evidence="7" id="KW-1185">Reference proteome</keyword>
<reference evidence="6" key="1">
    <citation type="submission" date="2021-01" db="UniProtKB">
        <authorList>
            <consortium name="EnsemblPlants"/>
        </authorList>
    </citation>
    <scope>IDENTIFICATION</scope>
</reference>
<accession>A0A7N0V3B4</accession>
<dbReference type="CDD" id="cd23767">
    <property type="entry name" value="IQCD"/>
    <property type="match status" value="1"/>
</dbReference>
<dbReference type="InterPro" id="IPR025064">
    <property type="entry name" value="DUF4005"/>
</dbReference>
<protein>
    <recommendedName>
        <fullName evidence="5">DUF4005 domain-containing protein</fullName>
    </recommendedName>
</protein>
<dbReference type="EnsemblPlants" id="Kaladp0095s0544.3.v1.1">
    <property type="protein sequence ID" value="Kaladp0095s0544.3.v1.1"/>
    <property type="gene ID" value="Kaladp0095s0544.v1.1"/>
</dbReference>
<feature type="domain" description="DUF4005" evidence="5">
    <location>
        <begin position="447"/>
        <end position="539"/>
    </location>
</feature>
<name>A0A7N0V3B4_KALFE</name>
<evidence type="ECO:0000256" key="3">
    <source>
        <dbReference type="ARBA" id="ARBA00024378"/>
    </source>
</evidence>
<dbReference type="Gramene" id="Kaladp0095s0544.1.v1.1">
    <property type="protein sequence ID" value="Kaladp0095s0544.1.v1.1"/>
    <property type="gene ID" value="Kaladp0095s0544.v1.1"/>
</dbReference>
<organism evidence="6 7">
    <name type="scientific">Kalanchoe fedtschenkoi</name>
    <name type="common">Lavender scallops</name>
    <name type="synonym">South American air plant</name>
    <dbReference type="NCBI Taxonomy" id="63787"/>
    <lineage>
        <taxon>Eukaryota</taxon>
        <taxon>Viridiplantae</taxon>
        <taxon>Streptophyta</taxon>
        <taxon>Embryophyta</taxon>
        <taxon>Tracheophyta</taxon>
        <taxon>Spermatophyta</taxon>
        <taxon>Magnoliopsida</taxon>
        <taxon>eudicotyledons</taxon>
        <taxon>Gunneridae</taxon>
        <taxon>Pentapetalae</taxon>
        <taxon>Saxifragales</taxon>
        <taxon>Crassulaceae</taxon>
        <taxon>Kalanchoe</taxon>
    </lineage>
</organism>
<evidence type="ECO:0000256" key="4">
    <source>
        <dbReference type="SAM" id="MobiDB-lite"/>
    </source>
</evidence>
<dbReference type="Gramene" id="Kaladp0095s0544.3.v1.1">
    <property type="protein sequence ID" value="Kaladp0095s0544.3.v1.1"/>
    <property type="gene ID" value="Kaladp0095s0544.v1.1"/>
</dbReference>
<dbReference type="AlphaFoldDB" id="A0A7N0V3B4"/>
<dbReference type="SMART" id="SM00015">
    <property type="entry name" value="IQ"/>
    <property type="match status" value="2"/>
</dbReference>
<evidence type="ECO:0000313" key="6">
    <source>
        <dbReference type="EnsemblPlants" id="Kaladp0095s0544.2.v1.1"/>
    </source>
</evidence>
<feature type="region of interest" description="Disordered" evidence="4">
    <location>
        <begin position="252"/>
        <end position="311"/>
    </location>
</feature>
<dbReference type="EnsemblPlants" id="Kaladp0095s0544.1.v1.1">
    <property type="protein sequence ID" value="Kaladp0095s0544.1.v1.1"/>
    <property type="gene ID" value="Kaladp0095s0544.v1.1"/>
</dbReference>
<dbReference type="Pfam" id="PF13178">
    <property type="entry name" value="DUF4005"/>
    <property type="match status" value="1"/>
</dbReference>
<dbReference type="PROSITE" id="PS50096">
    <property type="entry name" value="IQ"/>
    <property type="match status" value="2"/>
</dbReference>
<feature type="compositionally biased region" description="Polar residues" evidence="4">
    <location>
        <begin position="502"/>
        <end position="532"/>
    </location>
</feature>
<dbReference type="Gramene" id="Kaladp0095s0544.2.v1.1">
    <property type="protein sequence ID" value="Kaladp0095s0544.2.v1.1"/>
    <property type="gene ID" value="Kaladp0095s0544.v1.1"/>
</dbReference>
<dbReference type="PANTHER" id="PTHR32295">
    <property type="entry name" value="IQ-DOMAIN 5-RELATED"/>
    <property type="match status" value="1"/>
</dbReference>
<dbReference type="EnsemblPlants" id="Kaladp0095s0544.2.v1.1">
    <property type="protein sequence ID" value="Kaladp0095s0544.2.v1.1"/>
    <property type="gene ID" value="Kaladp0095s0544.v1.1"/>
</dbReference>
<feature type="region of interest" description="Disordered" evidence="4">
    <location>
        <begin position="395"/>
        <end position="414"/>
    </location>
</feature>
<evidence type="ECO:0000256" key="1">
    <source>
        <dbReference type="ARBA" id="ARBA00022860"/>
    </source>
</evidence>
<dbReference type="InterPro" id="IPR000048">
    <property type="entry name" value="IQ_motif_EF-hand-BS"/>
</dbReference>